<dbReference type="RefSeq" id="WP_179612628.1">
    <property type="nucleotide sequence ID" value="NZ_JACBZV010000008.1"/>
</dbReference>
<dbReference type="InterPro" id="IPR035383">
    <property type="entry name" value="MauJ"/>
</dbReference>
<evidence type="ECO:0000313" key="2">
    <source>
        <dbReference type="Proteomes" id="UP000535276"/>
    </source>
</evidence>
<dbReference type="AlphaFoldDB" id="A0A7Z0E1N6"/>
<comment type="caution">
    <text evidence="1">The sequence shown here is derived from an EMBL/GenBank/DDBJ whole genome shotgun (WGS) entry which is preliminary data.</text>
</comment>
<accession>A0A7Z0E1N6</accession>
<name>A0A7Z0E1N6_RHILE</name>
<evidence type="ECO:0000313" key="1">
    <source>
        <dbReference type="EMBL" id="NYJ13436.1"/>
    </source>
</evidence>
<dbReference type="EMBL" id="JACBZV010000008">
    <property type="protein sequence ID" value="NYJ13436.1"/>
    <property type="molecule type" value="Genomic_DNA"/>
</dbReference>
<sequence>MRFVANFEVASDLSVVADGQVLKICDPREAFKALIRNIPRSEFTTPFLLSVHVYCDAEALDGAADIAEEHLATCLNMLAFTTGSGFRKHRIRQVVDAEPSVKGSMRDIRVWGDRLEYDDPQSFLDNEHAKTIERLLEFDIPPAIRRALRWYRLGIDTSSPDDQFTYFWFALEIVAEFQKPADKVNDKCPRCQSALYCEKCETHPQHRPYAKQAIRALLMEADNGCDDATVTLLDKTRNSLMHGATLKEIEGSLPDPHESVVDTLGRRLWKALAKQFPREMFDGSLVMGMPSTYVHYKTTAVAHIQTVVPVDADGDLDLNFTGFVMEMKPFGPPQSALPSAVRLTSEQLDQLRRLSSQKGDQQEMLERIRQNVRKQGGHIYALVISTDMATIRKAVERGEVGEWQDLFRQFIDTAQVVH</sequence>
<proteinExistence type="predicted"/>
<dbReference type="Proteomes" id="UP000535276">
    <property type="component" value="Unassembled WGS sequence"/>
</dbReference>
<protein>
    <submittedName>
        <fullName evidence="1">Uncharacterized protein</fullName>
    </submittedName>
</protein>
<organism evidence="1 2">
    <name type="scientific">Rhizobium leguminosarum</name>
    <dbReference type="NCBI Taxonomy" id="384"/>
    <lineage>
        <taxon>Bacteria</taxon>
        <taxon>Pseudomonadati</taxon>
        <taxon>Pseudomonadota</taxon>
        <taxon>Alphaproteobacteria</taxon>
        <taxon>Hyphomicrobiales</taxon>
        <taxon>Rhizobiaceae</taxon>
        <taxon>Rhizobium/Agrobacterium group</taxon>
        <taxon>Rhizobium</taxon>
    </lineage>
</organism>
<gene>
    <name evidence="1" type="ORF">GGI64_004520</name>
</gene>
<dbReference type="Pfam" id="PF17419">
    <property type="entry name" value="MauJ"/>
    <property type="match status" value="1"/>
</dbReference>
<reference evidence="1 2" key="1">
    <citation type="submission" date="2020-07" db="EMBL/GenBank/DDBJ databases">
        <title>Genomic Encyclopedia of Type Strains, Phase IV (KMG-V): Genome sequencing to study the core and pangenomes of soil and plant-associated prokaryotes.</title>
        <authorList>
            <person name="Whitman W."/>
        </authorList>
    </citation>
    <scope>NUCLEOTIDE SEQUENCE [LARGE SCALE GENOMIC DNA]</scope>
    <source>
        <strain evidence="1 2">SEMIA 4052</strain>
    </source>
</reference>